<feature type="signal peptide" evidence="8">
    <location>
        <begin position="1"/>
        <end position="22"/>
    </location>
</feature>
<dbReference type="FunCoup" id="A0A0L0HTH6">
    <property type="interactions" value="520"/>
</dbReference>
<evidence type="ECO:0000313" key="12">
    <source>
        <dbReference type="Proteomes" id="UP000053201"/>
    </source>
</evidence>
<feature type="chain" id="PRO_5005394143" description="Dolichyl-diphosphooligosaccharide--protein glycosyltransferase subunit WBP1" evidence="8">
    <location>
        <begin position="23"/>
        <end position="440"/>
    </location>
</feature>
<proteinExistence type="inferred from homology"/>
<protein>
    <recommendedName>
        <fullName evidence="8">Dolichyl-diphosphooligosaccharide--protein glycosyltransferase subunit WBP1</fullName>
        <shortName evidence="8">Oligosaccharyl transferase subunit WBP1</shortName>
    </recommendedName>
</protein>
<comment type="pathway">
    <text evidence="2 8">Protein modification; protein glycosylation.</text>
</comment>
<dbReference type="eggNOG" id="KOG2754">
    <property type="taxonomic scope" value="Eukaryota"/>
</dbReference>
<dbReference type="Proteomes" id="UP000053201">
    <property type="component" value="Unassembled WGS sequence"/>
</dbReference>
<feature type="domain" description="OST48 middle" evidence="10">
    <location>
        <begin position="291"/>
        <end position="428"/>
    </location>
</feature>
<dbReference type="EMBL" id="KQ257451">
    <property type="protein sequence ID" value="KND04200.1"/>
    <property type="molecule type" value="Genomic_DNA"/>
</dbReference>
<dbReference type="GeneID" id="27685284"/>
<dbReference type="InterPro" id="IPR005013">
    <property type="entry name" value="DDOST_48_kDa_subunit"/>
</dbReference>
<comment type="function">
    <text evidence="8">Subunit of the oligosaccharyl transferase (OST) complex that catalyzes the initial transfer of a defined glycan (Glc(3)Man(9)GlcNAc(2) in eukaryotes) from the lipid carrier dolichol-pyrophosphate to an asparagine residue within an Asn-X-Ser/Thr consensus motif in nascent polypeptide chains, the first step in protein N-glycosylation. N-glycosylation occurs cotranslationally and the complex associates with the Sec61 complex at the channel-forming translocon complex that mediates protein translocation across the endoplasmic reticulum (ER).</text>
</comment>
<dbReference type="PANTHER" id="PTHR10830">
    <property type="entry name" value="DOLICHYL-DIPHOSPHOOLIGOSACCHARIDE--PROTEIN GLYCOSYLTRANSFERASE 48 KDA SUBUNIT"/>
    <property type="match status" value="1"/>
</dbReference>
<keyword evidence="5 8" id="KW-0256">Endoplasmic reticulum</keyword>
<dbReference type="InParanoid" id="A0A0L0HTH6"/>
<evidence type="ECO:0000256" key="4">
    <source>
        <dbReference type="ARBA" id="ARBA00022692"/>
    </source>
</evidence>
<dbReference type="AlphaFoldDB" id="A0A0L0HTH6"/>
<evidence type="ECO:0000256" key="2">
    <source>
        <dbReference type="ARBA" id="ARBA00004922"/>
    </source>
</evidence>
<dbReference type="RefSeq" id="XP_016612239.1">
    <property type="nucleotide sequence ID" value="XM_016749952.1"/>
</dbReference>
<comment type="similarity">
    <text evidence="3 8">Belongs to the DDOST 48 kDa subunit family.</text>
</comment>
<evidence type="ECO:0000256" key="7">
    <source>
        <dbReference type="ARBA" id="ARBA00023136"/>
    </source>
</evidence>
<keyword evidence="8" id="KW-0732">Signal</keyword>
<keyword evidence="6 8" id="KW-1133">Transmembrane helix</keyword>
<dbReference type="VEuPathDB" id="FungiDB:SPPG_01633"/>
<keyword evidence="12" id="KW-1185">Reference proteome</keyword>
<comment type="subcellular location">
    <subcellularLocation>
        <location evidence="8">Endoplasmic reticulum membrane</location>
        <topology evidence="8">Single-pass type I membrane protein</topology>
    </subcellularLocation>
    <subcellularLocation>
        <location evidence="1">Membrane</location>
        <topology evidence="1">Single-pass type I membrane protein</topology>
    </subcellularLocation>
</comment>
<feature type="domain" description="OST48 N-terminal" evidence="9">
    <location>
        <begin position="29"/>
        <end position="277"/>
    </location>
</feature>
<dbReference type="InterPro" id="IPR055457">
    <property type="entry name" value="OST48_N"/>
</dbReference>
<dbReference type="InterPro" id="IPR055459">
    <property type="entry name" value="OST48_MD"/>
</dbReference>
<evidence type="ECO:0000256" key="3">
    <source>
        <dbReference type="ARBA" id="ARBA00008743"/>
    </source>
</evidence>
<sequence length="440" mass="48977">MRALFCYLTALVALVAGSGAWGKPVGGARTLVVLEKLEDKTEYGTFLKSLEERGHNLSFKTASEDDFGLVAYEERKFDHFLVLAPAIATFGGQQGVGNVLDFIDKGGNVLVATSSDISDAIRDLTYEFSADFDEAGSAVIDHFHAVNDDHTLIAASDFIGNDVAVPPAVKQGPPVLFRGVAHRLTGKNPLAEPLLIGAPTAYSYEANDQNPVEVNLIVGKEVVLVSSLQARNNARVVFAGSVDMFSDKLIDAPVKSGDKQHQKSGNLPFITALSKWVFQESGVLNVNSKKHHRENETAQHGIYRIKDDMVFEISISEWRDDKWHPFTPTDMQFEAVMLDPYIRTNLVPQQSGTLTAHFKLPDHYGVFTFKVDYKRHGYSFIHEAETVQIRPFRHDQYPRFLSPAWPYYVNVFSLMVAFVLFSGVFLWNRDVGSKVKVKTT</sequence>
<gene>
    <name evidence="11" type="ORF">SPPG_01633</name>
</gene>
<dbReference type="STRING" id="645134.A0A0L0HTH6"/>
<evidence type="ECO:0000256" key="6">
    <source>
        <dbReference type="ARBA" id="ARBA00022989"/>
    </source>
</evidence>
<dbReference type="OMA" id="AHDEYPR"/>
<dbReference type="Pfam" id="PF23358">
    <property type="entry name" value="OST48_MD"/>
    <property type="match status" value="1"/>
</dbReference>
<name>A0A0L0HTH6_SPIPD</name>
<organism evidence="11 12">
    <name type="scientific">Spizellomyces punctatus (strain DAOM BR117)</name>
    <dbReference type="NCBI Taxonomy" id="645134"/>
    <lineage>
        <taxon>Eukaryota</taxon>
        <taxon>Fungi</taxon>
        <taxon>Fungi incertae sedis</taxon>
        <taxon>Chytridiomycota</taxon>
        <taxon>Chytridiomycota incertae sedis</taxon>
        <taxon>Chytridiomycetes</taxon>
        <taxon>Spizellomycetales</taxon>
        <taxon>Spizellomycetaceae</taxon>
        <taxon>Spizellomyces</taxon>
    </lineage>
</organism>
<evidence type="ECO:0000259" key="10">
    <source>
        <dbReference type="Pfam" id="PF23358"/>
    </source>
</evidence>
<evidence type="ECO:0000259" key="9">
    <source>
        <dbReference type="Pfam" id="PF03345"/>
    </source>
</evidence>
<keyword evidence="7 8" id="KW-0472">Membrane</keyword>
<reference evidence="11 12" key="1">
    <citation type="submission" date="2009-08" db="EMBL/GenBank/DDBJ databases">
        <title>The Genome Sequence of Spizellomyces punctatus strain DAOM BR117.</title>
        <authorList>
            <consortium name="The Broad Institute Genome Sequencing Platform"/>
            <person name="Russ C."/>
            <person name="Cuomo C."/>
            <person name="Shea T."/>
            <person name="Young S.K."/>
            <person name="Zeng Q."/>
            <person name="Koehrsen M."/>
            <person name="Haas B."/>
            <person name="Borodovsky M."/>
            <person name="Guigo R."/>
            <person name="Alvarado L."/>
            <person name="Berlin A."/>
            <person name="Bochicchio J."/>
            <person name="Borenstein D."/>
            <person name="Chapman S."/>
            <person name="Chen Z."/>
            <person name="Engels R."/>
            <person name="Freedman E."/>
            <person name="Gellesch M."/>
            <person name="Goldberg J."/>
            <person name="Griggs A."/>
            <person name="Gujja S."/>
            <person name="Heiman D."/>
            <person name="Hepburn T."/>
            <person name="Howarth C."/>
            <person name="Jen D."/>
            <person name="Larson L."/>
            <person name="Lewis B."/>
            <person name="Mehta T."/>
            <person name="Park D."/>
            <person name="Pearson M."/>
            <person name="Roberts A."/>
            <person name="Saif S."/>
            <person name="Shenoy N."/>
            <person name="Sisk P."/>
            <person name="Stolte C."/>
            <person name="Sykes S."/>
            <person name="Thomson T."/>
            <person name="Walk T."/>
            <person name="White J."/>
            <person name="Yandava C."/>
            <person name="Burger G."/>
            <person name="Gray M.W."/>
            <person name="Holland P.W.H."/>
            <person name="King N."/>
            <person name="Lang F.B.F."/>
            <person name="Roger A.J."/>
            <person name="Ruiz-Trillo I."/>
            <person name="Lander E."/>
            <person name="Nusbaum C."/>
        </authorList>
    </citation>
    <scope>NUCLEOTIDE SEQUENCE [LARGE SCALE GENOMIC DNA]</scope>
    <source>
        <strain evidence="11 12">DAOM BR117</strain>
    </source>
</reference>
<feature type="transmembrane region" description="Helical" evidence="8">
    <location>
        <begin position="405"/>
        <end position="427"/>
    </location>
</feature>
<evidence type="ECO:0000313" key="11">
    <source>
        <dbReference type="EMBL" id="KND04200.1"/>
    </source>
</evidence>
<comment type="subunit">
    <text evidence="8">Component of the oligosaccharyltransferase (OST) complex.</text>
</comment>
<evidence type="ECO:0000256" key="8">
    <source>
        <dbReference type="RuleBase" id="RU361142"/>
    </source>
</evidence>
<accession>A0A0L0HTH6</accession>
<dbReference type="PANTHER" id="PTHR10830:SF0">
    <property type="entry name" value="DOLICHYL-DIPHOSPHOOLIGOSACCHARIDE--PROTEIN GLYCOSYLTRANSFERASE 48 KDA SUBUNIT"/>
    <property type="match status" value="1"/>
</dbReference>
<dbReference type="GO" id="GO:0018279">
    <property type="term" value="P:protein N-linked glycosylation via asparagine"/>
    <property type="evidence" value="ECO:0007669"/>
    <property type="project" value="UniProtKB-UniRule"/>
</dbReference>
<dbReference type="OrthoDB" id="29105at2759"/>
<dbReference type="GO" id="GO:0008250">
    <property type="term" value="C:oligosaccharyltransferase complex"/>
    <property type="evidence" value="ECO:0007669"/>
    <property type="project" value="TreeGrafter"/>
</dbReference>
<dbReference type="Pfam" id="PF03345">
    <property type="entry name" value="OST48_N"/>
    <property type="match status" value="1"/>
</dbReference>
<evidence type="ECO:0000256" key="5">
    <source>
        <dbReference type="ARBA" id="ARBA00022824"/>
    </source>
</evidence>
<dbReference type="UniPathway" id="UPA00378"/>
<evidence type="ECO:0000256" key="1">
    <source>
        <dbReference type="ARBA" id="ARBA00004479"/>
    </source>
</evidence>
<keyword evidence="4 8" id="KW-0812">Transmembrane</keyword>